<dbReference type="EMBL" id="JROI01000007">
    <property type="protein sequence ID" value="KGI78809.1"/>
    <property type="molecule type" value="Genomic_DNA"/>
</dbReference>
<protein>
    <submittedName>
        <fullName evidence="1">Membrane protein</fullName>
    </submittedName>
</protein>
<evidence type="ECO:0000313" key="4">
    <source>
        <dbReference type="Proteomes" id="UP000560000"/>
    </source>
</evidence>
<dbReference type="Proteomes" id="UP000560000">
    <property type="component" value="Unassembled WGS sequence"/>
</dbReference>
<dbReference type="Proteomes" id="UP000029708">
    <property type="component" value="Unassembled WGS sequence"/>
</dbReference>
<gene>
    <name evidence="2" type="ORF">HNQ86_001757</name>
    <name evidence="1" type="ORF">LF63_0102365</name>
</gene>
<evidence type="ECO:0000313" key="2">
    <source>
        <dbReference type="EMBL" id="MBB6184412.1"/>
    </source>
</evidence>
<evidence type="ECO:0000313" key="3">
    <source>
        <dbReference type="Proteomes" id="UP000029708"/>
    </source>
</evidence>
<keyword evidence="3" id="KW-1185">Reference proteome</keyword>
<dbReference type="SUPFAM" id="SSF141694">
    <property type="entry name" value="AF2212/PG0164-like"/>
    <property type="match status" value="1"/>
</dbReference>
<dbReference type="Pfam" id="PF08922">
    <property type="entry name" value="DUF1905"/>
    <property type="match status" value="1"/>
</dbReference>
<reference evidence="2 4" key="2">
    <citation type="submission" date="2020-08" db="EMBL/GenBank/DDBJ databases">
        <title>Genomic Encyclopedia of Type Strains, Phase IV (KMG-IV): sequencing the most valuable type-strain genomes for metagenomic binning, comparative biology and taxonomic classification.</title>
        <authorList>
            <person name="Goeker M."/>
        </authorList>
    </citation>
    <scope>NUCLEOTIDE SEQUENCE [LARGE SCALE GENOMIC DNA]</scope>
    <source>
        <strain evidence="2 4">DSM 107085</strain>
    </source>
</reference>
<dbReference type="HOGENOM" id="CLU_124854_1_0_6"/>
<dbReference type="Pfam" id="PF13376">
    <property type="entry name" value="OmdA"/>
    <property type="match status" value="1"/>
</dbReference>
<dbReference type="InterPro" id="IPR015018">
    <property type="entry name" value="DUF1905"/>
</dbReference>
<reference evidence="1 3" key="1">
    <citation type="submission" date="2014-09" db="EMBL/GenBank/DDBJ databases">
        <title>Xanthomonadaceae 3.5X direct submission.</title>
        <authorList>
            <person name="Fang T."/>
            <person name="Wang H."/>
        </authorList>
    </citation>
    <scope>NUCLEOTIDE SEQUENCE [LARGE SCALE GENOMIC DNA]</scope>
    <source>
        <strain evidence="1 3">3.5X</strain>
    </source>
</reference>
<dbReference type="Gene3D" id="2.40.30.100">
    <property type="entry name" value="AF2212/PG0164-like"/>
    <property type="match status" value="1"/>
</dbReference>
<dbReference type="RefSeq" id="WP_043099373.1">
    <property type="nucleotide sequence ID" value="NZ_JACHET010000001.1"/>
</dbReference>
<dbReference type="InterPro" id="IPR037079">
    <property type="entry name" value="AF2212/PG0164-like_sf"/>
</dbReference>
<sequence length="183" mass="20463">MTRSSDDIRCEAKLLRPKHPGRGGSWSFLVLPKAASAKLPTRGQTFVEGTLNGQPFRAMLEPDGCKSHWLKVDRALRERAQAEPNEIVALTLSTDVEPPEPTLPTDLRQALAKHPEAASTWSDITCAARWDWLHWITSAKREETRARRIANACDMLASGKRRVCCFDRSGFYSKEFSAPEAAE</sequence>
<comment type="caution">
    <text evidence="1">The sequence shown here is derived from an EMBL/GenBank/DDBJ whole genome shotgun (WGS) entry which is preliminary data.</text>
</comment>
<proteinExistence type="predicted"/>
<organism evidence="1 3">
    <name type="scientific">Oleiagrimonas soli</name>
    <dbReference type="NCBI Taxonomy" id="1543381"/>
    <lineage>
        <taxon>Bacteria</taxon>
        <taxon>Pseudomonadati</taxon>
        <taxon>Pseudomonadota</taxon>
        <taxon>Gammaproteobacteria</taxon>
        <taxon>Lysobacterales</taxon>
        <taxon>Rhodanobacteraceae</taxon>
        <taxon>Oleiagrimonas</taxon>
    </lineage>
</organism>
<dbReference type="OrthoDB" id="9803948at2"/>
<accession>A0A099CYG1</accession>
<evidence type="ECO:0000313" key="1">
    <source>
        <dbReference type="EMBL" id="KGI78809.1"/>
    </source>
</evidence>
<dbReference type="AlphaFoldDB" id="A0A099CYG1"/>
<name>A0A099CYG1_9GAMM</name>
<dbReference type="EMBL" id="JACHET010000001">
    <property type="protein sequence ID" value="MBB6184412.1"/>
    <property type="molecule type" value="Genomic_DNA"/>
</dbReference>
<dbReference type="STRING" id="1543381.LF63_0102365"/>